<dbReference type="InterPro" id="IPR010522">
    <property type="entry name" value="RepC_bac"/>
</dbReference>
<proteinExistence type="predicted"/>
<reference evidence="1 2" key="1">
    <citation type="journal article" date="2019" name="Syst. Appl. Microbiol.">
        <title>New species of pathogenic Pseudomonas isolated from citrus in Tunisia: Proposal of Pseudomonas kairouanensis sp. nov. and Pseudomonas nabeulensis sp. nov.</title>
        <authorList>
            <person name="Oueslati M."/>
            <person name="Mulet M."/>
            <person name="Gomila M."/>
            <person name="Berge O."/>
            <person name="Hajlaoui M.R."/>
            <person name="Lalucat J."/>
            <person name="Sadfi-Zouaoui N."/>
            <person name="Garcia-Valdes E."/>
        </authorList>
    </citation>
    <scope>NUCLEOTIDE SEQUENCE [LARGE SCALE GENOMIC DNA]</scope>
    <source>
        <strain evidence="1 2">KC12</strain>
    </source>
</reference>
<evidence type="ECO:0000313" key="1">
    <source>
        <dbReference type="EMBL" id="TFY90083.1"/>
    </source>
</evidence>
<protein>
    <recommendedName>
        <fullName evidence="3">Plasmid and phage iteron-binding protein</fullName>
    </recommendedName>
</protein>
<accession>A0A4Z0AUL0</accession>
<keyword evidence="2" id="KW-1185">Reference proteome</keyword>
<name>A0A4Z0AUL0_9PSED</name>
<dbReference type="Pfam" id="PF06504">
    <property type="entry name" value="RepC"/>
    <property type="match status" value="1"/>
</dbReference>
<evidence type="ECO:0008006" key="3">
    <source>
        <dbReference type="Google" id="ProtNLM"/>
    </source>
</evidence>
<comment type="caution">
    <text evidence="1">The sequence shown here is derived from an EMBL/GenBank/DDBJ whole genome shotgun (WGS) entry which is preliminary data.</text>
</comment>
<evidence type="ECO:0000313" key="2">
    <source>
        <dbReference type="Proteomes" id="UP000297391"/>
    </source>
</evidence>
<dbReference type="EMBL" id="QUZU01000009">
    <property type="protein sequence ID" value="TFY90083.1"/>
    <property type="molecule type" value="Genomic_DNA"/>
</dbReference>
<organism evidence="1 2">
    <name type="scientific">Pseudomonas kairouanensis</name>
    <dbReference type="NCBI Taxonomy" id="2293832"/>
    <lineage>
        <taxon>Bacteria</taxon>
        <taxon>Pseudomonadati</taxon>
        <taxon>Pseudomonadota</taxon>
        <taxon>Gammaproteobacteria</taxon>
        <taxon>Pseudomonadales</taxon>
        <taxon>Pseudomonadaceae</taxon>
        <taxon>Pseudomonas</taxon>
    </lineage>
</organism>
<gene>
    <name evidence="1" type="ORF">DYL59_10085</name>
</gene>
<dbReference type="AlphaFoldDB" id="A0A4Z0AUL0"/>
<dbReference type="OrthoDB" id="5289444at2"/>
<dbReference type="Proteomes" id="UP000297391">
    <property type="component" value="Unassembled WGS sequence"/>
</dbReference>
<sequence>MRSESRGKDAIYTLLDPALAAASLFRAFPSKQKRPVGLTVEHKHDNTHFLFTCYEWLDVRDQSILLAIVGLAGFGNDLLSAEDDSPIARQLWSELHPLHDALGGRATTLTTTCYKLLMAANLNTSKDDYLRLKDSLYRLSQVGCRARRDGFDWSMRLLSVVTAPNGDVLIALNSRFVQALFDGQYVKICLRERRKLDGDPAKLLHAWLSATVREDRECYWTGLDTVSQRVWGPVSLISSTQRTRRAKIREALGEIGQIGWHLKFRGEGLRSQFRIHRPRIRSD</sequence>
<dbReference type="RefSeq" id="WP_135289054.1">
    <property type="nucleotide sequence ID" value="NZ_QUZU01000009.1"/>
</dbReference>